<accession>A0A6F9DWI3</accession>
<keyword evidence="11" id="KW-0175">Coiled coil</keyword>
<keyword evidence="9" id="KW-0862">Zinc</keyword>
<dbReference type="GO" id="GO:0061630">
    <property type="term" value="F:ubiquitin protein ligase activity"/>
    <property type="evidence" value="ECO:0007669"/>
    <property type="project" value="UniProtKB-EC"/>
</dbReference>
<feature type="region of interest" description="Disordered" evidence="12">
    <location>
        <begin position="984"/>
        <end position="1014"/>
    </location>
</feature>
<dbReference type="InterPro" id="IPR001841">
    <property type="entry name" value="Znf_RING"/>
</dbReference>
<evidence type="ECO:0000256" key="6">
    <source>
        <dbReference type="ARBA" id="ARBA00022679"/>
    </source>
</evidence>
<comment type="pathway">
    <text evidence="3">Protein modification; protein ubiquitination.</text>
</comment>
<dbReference type="Gene3D" id="1.25.40.10">
    <property type="entry name" value="Tetratricopeptide repeat domain"/>
    <property type="match status" value="1"/>
</dbReference>
<dbReference type="Pfam" id="PF19179">
    <property type="entry name" value="TTC3_DZIP3_dom"/>
    <property type="match status" value="1"/>
</dbReference>
<feature type="compositionally biased region" description="Polar residues" evidence="12">
    <location>
        <begin position="1531"/>
        <end position="1546"/>
    </location>
</feature>
<feature type="region of interest" description="Disordered" evidence="12">
    <location>
        <begin position="1451"/>
        <end position="1653"/>
    </location>
</feature>
<evidence type="ECO:0000256" key="8">
    <source>
        <dbReference type="ARBA" id="ARBA00022771"/>
    </source>
</evidence>
<gene>
    <name evidence="14" type="primary">Ttc3-001</name>
</gene>
<dbReference type="InterPro" id="IPR056872">
    <property type="entry name" value="TTC3/DZIP3-like_helical"/>
</dbReference>
<feature type="coiled-coil region" evidence="11">
    <location>
        <begin position="1168"/>
        <end position="1294"/>
    </location>
</feature>
<keyword evidence="5" id="KW-0963">Cytoplasm</keyword>
<evidence type="ECO:0000256" key="12">
    <source>
        <dbReference type="SAM" id="MobiDB-lite"/>
    </source>
</evidence>
<comment type="subcellular location">
    <subcellularLocation>
        <location evidence="2">Cytoplasm</location>
    </subcellularLocation>
</comment>
<keyword evidence="7" id="KW-0479">Metal-binding</keyword>
<feature type="compositionally biased region" description="Basic and acidic residues" evidence="12">
    <location>
        <begin position="1069"/>
        <end position="1087"/>
    </location>
</feature>
<evidence type="ECO:0000256" key="3">
    <source>
        <dbReference type="ARBA" id="ARBA00004906"/>
    </source>
</evidence>
<feature type="compositionally biased region" description="Low complexity" evidence="12">
    <location>
        <begin position="1616"/>
        <end position="1628"/>
    </location>
</feature>
<dbReference type="GO" id="GO:0005737">
    <property type="term" value="C:cytoplasm"/>
    <property type="evidence" value="ECO:0007669"/>
    <property type="project" value="UniProtKB-SubCell"/>
</dbReference>
<feature type="compositionally biased region" description="Basic and acidic residues" evidence="12">
    <location>
        <begin position="454"/>
        <end position="470"/>
    </location>
</feature>
<evidence type="ECO:0000256" key="1">
    <source>
        <dbReference type="ARBA" id="ARBA00000900"/>
    </source>
</evidence>
<feature type="compositionally biased region" description="Low complexity" evidence="12">
    <location>
        <begin position="1451"/>
        <end position="1471"/>
    </location>
</feature>
<feature type="region of interest" description="Disordered" evidence="12">
    <location>
        <begin position="357"/>
        <end position="475"/>
    </location>
</feature>
<evidence type="ECO:0000259" key="13">
    <source>
        <dbReference type="PROSITE" id="PS50089"/>
    </source>
</evidence>
<feature type="compositionally biased region" description="Basic residues" evidence="12">
    <location>
        <begin position="833"/>
        <end position="845"/>
    </location>
</feature>
<evidence type="ECO:0000256" key="2">
    <source>
        <dbReference type="ARBA" id="ARBA00004496"/>
    </source>
</evidence>
<dbReference type="EC" id="2.3.2.27" evidence="4"/>
<evidence type="ECO:0000256" key="11">
    <source>
        <dbReference type="SAM" id="Coils"/>
    </source>
</evidence>
<comment type="catalytic activity">
    <reaction evidence="1">
        <text>S-ubiquitinyl-[E2 ubiquitin-conjugating enzyme]-L-cysteine + [acceptor protein]-L-lysine = [E2 ubiquitin-conjugating enzyme]-L-cysteine + N(6)-ubiquitinyl-[acceptor protein]-L-lysine.</text>
        <dbReference type="EC" id="2.3.2.27"/>
    </reaction>
</comment>
<dbReference type="EMBL" id="LR791474">
    <property type="protein sequence ID" value="CAB3267336.1"/>
    <property type="molecule type" value="mRNA"/>
</dbReference>
<dbReference type="PANTHER" id="PTHR17550">
    <property type="entry name" value="E3 UBIQUITIN-PROTEIN LIGASE TTC3"/>
    <property type="match status" value="1"/>
</dbReference>
<feature type="compositionally biased region" description="Polar residues" evidence="12">
    <location>
        <begin position="1058"/>
        <end position="1067"/>
    </location>
</feature>
<keyword evidence="6" id="KW-0808">Transferase</keyword>
<dbReference type="InterPro" id="IPR043866">
    <property type="entry name" value="TTC3/DZIP3_dom"/>
</dbReference>
<feature type="compositionally biased region" description="Polar residues" evidence="12">
    <location>
        <begin position="1586"/>
        <end position="1614"/>
    </location>
</feature>
<feature type="compositionally biased region" description="Basic and acidic residues" evidence="12">
    <location>
        <begin position="412"/>
        <end position="445"/>
    </location>
</feature>
<dbReference type="GO" id="GO:0008270">
    <property type="term" value="F:zinc ion binding"/>
    <property type="evidence" value="ECO:0007669"/>
    <property type="project" value="UniProtKB-KW"/>
</dbReference>
<dbReference type="Pfam" id="PF24905">
    <property type="entry name" value="TTC3_9th"/>
    <property type="match status" value="1"/>
</dbReference>
<feature type="region of interest" description="Disordered" evidence="12">
    <location>
        <begin position="819"/>
        <end position="845"/>
    </location>
</feature>
<feature type="compositionally biased region" description="Polar residues" evidence="12">
    <location>
        <begin position="1478"/>
        <end position="1487"/>
    </location>
</feature>
<organism evidence="14">
    <name type="scientific">Phallusia mammillata</name>
    <dbReference type="NCBI Taxonomy" id="59560"/>
    <lineage>
        <taxon>Eukaryota</taxon>
        <taxon>Metazoa</taxon>
        <taxon>Chordata</taxon>
        <taxon>Tunicata</taxon>
        <taxon>Ascidiacea</taxon>
        <taxon>Phlebobranchia</taxon>
        <taxon>Ascidiidae</taxon>
        <taxon>Phallusia</taxon>
    </lineage>
</organism>
<protein>
    <recommendedName>
        <fullName evidence="4">RING-type E3 ubiquitin transferase</fullName>
        <ecNumber evidence="4">2.3.2.27</ecNumber>
    </recommendedName>
</protein>
<feature type="compositionally biased region" description="Low complexity" evidence="12">
    <location>
        <begin position="1507"/>
        <end position="1521"/>
    </location>
</feature>
<reference evidence="14" key="1">
    <citation type="submission" date="2020-04" db="EMBL/GenBank/DDBJ databases">
        <authorList>
            <person name="Neveu A P."/>
        </authorList>
    </citation>
    <scope>NUCLEOTIDE SEQUENCE</scope>
    <source>
        <tissue evidence="14">Whole embryo</tissue>
    </source>
</reference>
<evidence type="ECO:0000256" key="7">
    <source>
        <dbReference type="ARBA" id="ARBA00022723"/>
    </source>
</evidence>
<dbReference type="PROSITE" id="PS50089">
    <property type="entry name" value="ZF_RING_2"/>
    <property type="match status" value="1"/>
</dbReference>
<dbReference type="Pfam" id="PF13639">
    <property type="entry name" value="zf-RING_2"/>
    <property type="match status" value="1"/>
</dbReference>
<dbReference type="SUPFAM" id="SSF57850">
    <property type="entry name" value="RING/U-box"/>
    <property type="match status" value="1"/>
</dbReference>
<dbReference type="GO" id="GO:0016567">
    <property type="term" value="P:protein ubiquitination"/>
    <property type="evidence" value="ECO:0007669"/>
    <property type="project" value="UniProtKB-UniPathway"/>
</dbReference>
<dbReference type="SMART" id="SM00184">
    <property type="entry name" value="RING"/>
    <property type="match status" value="1"/>
</dbReference>
<feature type="compositionally biased region" description="Polar residues" evidence="12">
    <location>
        <begin position="988"/>
        <end position="1008"/>
    </location>
</feature>
<dbReference type="UniPathway" id="UPA00143"/>
<evidence type="ECO:0000313" key="14">
    <source>
        <dbReference type="EMBL" id="CAB3267336.1"/>
    </source>
</evidence>
<feature type="compositionally biased region" description="Basic residues" evidence="12">
    <location>
        <begin position="365"/>
        <end position="375"/>
    </location>
</feature>
<dbReference type="Gene3D" id="3.30.40.10">
    <property type="entry name" value="Zinc/RING finger domain, C3HC4 (zinc finger)"/>
    <property type="match status" value="1"/>
</dbReference>
<dbReference type="InterPro" id="IPR056870">
    <property type="entry name" value="TTC3/DZIP3/RBM44-like_helical"/>
</dbReference>
<dbReference type="InterPro" id="IPR011990">
    <property type="entry name" value="TPR-like_helical_dom_sf"/>
</dbReference>
<evidence type="ECO:0000256" key="9">
    <source>
        <dbReference type="ARBA" id="ARBA00022833"/>
    </source>
</evidence>
<evidence type="ECO:0000256" key="5">
    <source>
        <dbReference type="ARBA" id="ARBA00022490"/>
    </source>
</evidence>
<dbReference type="Pfam" id="PF24525">
    <property type="entry name" value="TTC3"/>
    <property type="match status" value="1"/>
</dbReference>
<feature type="compositionally biased region" description="Basic and acidic residues" evidence="12">
    <location>
        <begin position="819"/>
        <end position="831"/>
    </location>
</feature>
<sequence>METSDSPPMLVESSDEESSQEPERIKGVFPWGFKKTRNHSLQVNMWLQLDEQYRSNALHSSMVKLMAPFLCLASSDLPAKWKEWYETLNIIGLPKTAIDDPAQYEQGLFCCRMLMEAHAGIAKLSTKRNDLIAIFDFLCSVDQYQPSDLTRVITVARGQQQIKFLCDSMSDISKQHSGTEVLDSTTSEDDQSSFESRVFAALLAGKQFAATVHKITFDGCDVVQELSVQLAETGKMLKFKDLGNEHFKNNNLEKALSIYTEAINDFSFSSVLYCNRCITLMKLEKFKLAVADGYRATCLTPKWAKAYHRRADALRMEGKLDWAIETAELGSKICDKKDKVALDKLLGTLLDLEAEQPQKGTMPARKYKSKTRRKPVFVQEDPPPLLSDADSIGSLSDSEYLRSKRNKKKAEKKKDTKTQSKSRDRLNQDVEGKKVEVERSEIAKEKPKKVHKPYPREDERTKKYEEERQRSNSRPMPVENKLFIGDIYQNHVSLASKSLLEKKFDTAICEYDAALKIVTESKQKEWKVTAVENFILIYARGISSLEMRTPPQVARSLNFFAKIMKQTSKEYCHPMAFYSSARAQYYLNNFSDVAPTIESGMQLIRKKNFPGVLTWPGMNEVIPESNVNTLKVLMGDLAKWSFNPPKPDAFCRYENCTKDYSRSEIYVGDIEFEGFIKVFCDWDCVTSFHFKCWSKYKHLQYDRSGDRELLGLQCFTEGCQGLICEIQMLDESYDTKKDVHIPKRSKEKNTRELKGTTSKSGRNLERRMRLMKEAKERKRSYRVAHTIYETDDLMAKKKPDSSKLNGVFSNTDVSNVTVIKREEEDKNDSAKTSKGKSKNKQKKKATNVVSLQTFLGDEKYLNPDEARRIIERTQQSETPFQVPQEYRTNVFDFESTVTEEEQLKLSSVYSFFEEFYKRNGPRGIHDEIFTREINKEMLLLVEAHYPTFIEFLLSKKGTFLRVGDNIGLESHREMMEQLNKKVVGNKPPLQQTVQKAESASNPKQNGPSAFSKDLWDVGDVPLSEVQNMLGSKGDKNSRQASSHPFYMRDMKNFPVLKTGQNKQTATAVKSEKIVSTKVKDKKDEEKATTPAVNKKTDKKGTEPKSSQKFQIVMEENLPKEKSVPKNNNKPKTEPTLTLKTGDVENSPQVSPPLPVATCASIAVQTELMPSYKSEIAKLQEDKKRLEEIVEEHYDRFTRLNVTSRTEKAALSKELEEVNGLLKKAELEAASATQNAETEVKKVARERATLLESTKTLKKQLKDARDAATVLKETLATKEREVDNLGHVMQDMRDNLLKQQYEANEKIMILDNQLKESHERAVLAELTTLETQENFATKTLMLAKKESDKFATEFEQMSFQYNNNAIAKGKVMEASLLWKKNAEECRMKLETARNLFSNQSIEIRRGKVLSELPNIIVPTPPPPGPNFQQLSAVIRSAQIGMANFNAAQPNGSSNYYYNNNQQQNYPQFNNNGDHARNFQAPTSHQLVRNQQPSPPQNQPLLQERDQHQTVVQSTTQHQTGQSPDQPSLPKSAVNQPTQRQQSLNQTKKAAFAQPSPHKPAQQQPSVEKPTQHQSSVKKTTHPKLTLKATNPAQRQLSSQMSSNKQTWPNHTTNGREGSLSSPNSLSPGPVTTANSTHSFPTQHQPQPQPPQHKGSFERIMDQLMKIYPNMSRPEIAQCIKEVRQNNNSSLTGLSLEDIVKQASAVIHRRHMGKKQVPPSNVTVAPSRPVASSTVAPWQQSTQHTKPLQQQFLDVNEDEPCVICHDPLYENDIHKLLCGHVFHSECLNKWLTRNRTCPTCRDYAIDTSEYPTLKSTFRR</sequence>
<feature type="region of interest" description="Disordered" evidence="12">
    <location>
        <begin position="740"/>
        <end position="767"/>
    </location>
</feature>
<evidence type="ECO:0000256" key="10">
    <source>
        <dbReference type="PROSITE-ProRule" id="PRU00175"/>
    </source>
</evidence>
<dbReference type="PANTHER" id="PTHR17550:SF4">
    <property type="entry name" value="E3 UBIQUITIN-PROTEIN LIGASE TTC3"/>
    <property type="match status" value="1"/>
</dbReference>
<feature type="domain" description="RING-type" evidence="13">
    <location>
        <begin position="1759"/>
        <end position="1799"/>
    </location>
</feature>
<proteinExistence type="evidence at transcript level"/>
<dbReference type="SUPFAM" id="SSF48452">
    <property type="entry name" value="TPR-like"/>
    <property type="match status" value="1"/>
</dbReference>
<keyword evidence="8 10" id="KW-0863">Zinc-finger</keyword>
<evidence type="ECO:0000256" key="4">
    <source>
        <dbReference type="ARBA" id="ARBA00012483"/>
    </source>
</evidence>
<feature type="region of interest" description="Disordered" evidence="12">
    <location>
        <begin position="1"/>
        <end position="23"/>
    </location>
</feature>
<name>A0A6F9DWI3_9ASCI</name>
<feature type="region of interest" description="Disordered" evidence="12">
    <location>
        <begin position="1027"/>
        <end position="1151"/>
    </location>
</feature>
<dbReference type="InterPro" id="IPR013083">
    <property type="entry name" value="Znf_RING/FYVE/PHD"/>
</dbReference>